<comment type="caution">
    <text evidence="2">The sequence shown here is derived from an EMBL/GenBank/DDBJ whole genome shotgun (WGS) entry which is preliminary data.</text>
</comment>
<dbReference type="AlphaFoldDB" id="A0A4C1U6L4"/>
<dbReference type="Gene3D" id="3.30.420.10">
    <property type="entry name" value="Ribonuclease H-like superfamily/Ribonuclease H"/>
    <property type="match status" value="1"/>
</dbReference>
<dbReference type="InterPro" id="IPR036397">
    <property type="entry name" value="RNaseH_sf"/>
</dbReference>
<proteinExistence type="predicted"/>
<evidence type="ECO:0000259" key="1">
    <source>
        <dbReference type="PROSITE" id="PS50994"/>
    </source>
</evidence>
<dbReference type="PROSITE" id="PS50994">
    <property type="entry name" value="INTEGRASE"/>
    <property type="match status" value="1"/>
</dbReference>
<dbReference type="EMBL" id="BGZK01000134">
    <property type="protein sequence ID" value="GBP21949.1"/>
    <property type="molecule type" value="Genomic_DNA"/>
</dbReference>
<protein>
    <submittedName>
        <fullName evidence="2">Uncharacterized protein K02A2.6</fullName>
    </submittedName>
</protein>
<dbReference type="GO" id="GO:0003676">
    <property type="term" value="F:nucleic acid binding"/>
    <property type="evidence" value="ECO:0007669"/>
    <property type="project" value="InterPro"/>
</dbReference>
<dbReference type="InterPro" id="IPR012337">
    <property type="entry name" value="RNaseH-like_sf"/>
</dbReference>
<dbReference type="OrthoDB" id="10058156at2759"/>
<organism evidence="2 3">
    <name type="scientific">Eumeta variegata</name>
    <name type="common">Bagworm moth</name>
    <name type="synonym">Eumeta japonica</name>
    <dbReference type="NCBI Taxonomy" id="151549"/>
    <lineage>
        <taxon>Eukaryota</taxon>
        <taxon>Metazoa</taxon>
        <taxon>Ecdysozoa</taxon>
        <taxon>Arthropoda</taxon>
        <taxon>Hexapoda</taxon>
        <taxon>Insecta</taxon>
        <taxon>Pterygota</taxon>
        <taxon>Neoptera</taxon>
        <taxon>Endopterygota</taxon>
        <taxon>Lepidoptera</taxon>
        <taxon>Glossata</taxon>
        <taxon>Ditrysia</taxon>
        <taxon>Tineoidea</taxon>
        <taxon>Psychidae</taxon>
        <taxon>Oiketicinae</taxon>
        <taxon>Eumeta</taxon>
    </lineage>
</organism>
<dbReference type="PANTHER" id="PTHR37984:SF5">
    <property type="entry name" value="PROTEIN NYNRIN-LIKE"/>
    <property type="match status" value="1"/>
</dbReference>
<reference evidence="2 3" key="1">
    <citation type="journal article" date="2019" name="Commun. Biol.">
        <title>The bagworm genome reveals a unique fibroin gene that provides high tensile strength.</title>
        <authorList>
            <person name="Kono N."/>
            <person name="Nakamura H."/>
            <person name="Ohtoshi R."/>
            <person name="Tomita M."/>
            <person name="Numata K."/>
            <person name="Arakawa K."/>
        </authorList>
    </citation>
    <scope>NUCLEOTIDE SEQUENCE [LARGE SCALE GENOMIC DNA]</scope>
</reference>
<dbReference type="Proteomes" id="UP000299102">
    <property type="component" value="Unassembled WGS sequence"/>
</dbReference>
<dbReference type="SUPFAM" id="SSF53098">
    <property type="entry name" value="Ribonuclease H-like"/>
    <property type="match status" value="1"/>
</dbReference>
<dbReference type="GO" id="GO:0015074">
    <property type="term" value="P:DNA integration"/>
    <property type="evidence" value="ECO:0007669"/>
    <property type="project" value="InterPro"/>
</dbReference>
<dbReference type="PANTHER" id="PTHR37984">
    <property type="entry name" value="PROTEIN CBG26694"/>
    <property type="match status" value="1"/>
</dbReference>
<dbReference type="InterPro" id="IPR050951">
    <property type="entry name" value="Retrovirus_Pol_polyprotein"/>
</dbReference>
<accession>A0A4C1U6L4</accession>
<sequence>MVDPRALAETKTSERFVDIVKDGPTSPNDTHSDSADGRYRVKLCPLVCFRRRDLGAVSSARAMSAATRLASFPARPWQRLHADFAECRGKHYLIIVDAHTKWIDMSTTTTTNARSVISEFRKWFARFGLPLQVVIYNGPRLGSSGIRNYMMWNAIAYCSTSSCWPRGNGGYGECHKDG</sequence>
<dbReference type="InterPro" id="IPR001584">
    <property type="entry name" value="Integrase_cat-core"/>
</dbReference>
<keyword evidence="3" id="KW-1185">Reference proteome</keyword>
<feature type="domain" description="Integrase catalytic" evidence="1">
    <location>
        <begin position="72"/>
        <end position="178"/>
    </location>
</feature>
<dbReference type="STRING" id="151549.A0A4C1U6L4"/>
<evidence type="ECO:0000313" key="2">
    <source>
        <dbReference type="EMBL" id="GBP21949.1"/>
    </source>
</evidence>
<name>A0A4C1U6L4_EUMVA</name>
<gene>
    <name evidence="2" type="ORF">EVAR_7164_1</name>
</gene>
<evidence type="ECO:0000313" key="3">
    <source>
        <dbReference type="Proteomes" id="UP000299102"/>
    </source>
</evidence>